<dbReference type="PANTHER" id="PTHR21240:SF28">
    <property type="entry name" value="ISO-OROTATE DECARBOXYLASE (EUROFUNG)"/>
    <property type="match status" value="1"/>
</dbReference>
<organism evidence="3 4">
    <name type="scientific">Natrinema ejinorense</name>
    <dbReference type="NCBI Taxonomy" id="373386"/>
    <lineage>
        <taxon>Archaea</taxon>
        <taxon>Methanobacteriati</taxon>
        <taxon>Methanobacteriota</taxon>
        <taxon>Stenosarchaea group</taxon>
        <taxon>Halobacteria</taxon>
        <taxon>Halobacteriales</taxon>
        <taxon>Natrialbaceae</taxon>
        <taxon>Natrinema</taxon>
    </lineage>
</organism>
<dbReference type="InterPro" id="IPR006680">
    <property type="entry name" value="Amidohydro-rel"/>
</dbReference>
<evidence type="ECO:0000313" key="3">
    <source>
        <dbReference type="EMBL" id="PCR88855.1"/>
    </source>
</evidence>
<keyword evidence="4" id="KW-1185">Reference proteome</keyword>
<evidence type="ECO:0000313" key="4">
    <source>
        <dbReference type="Proteomes" id="UP000219689"/>
    </source>
</evidence>
<dbReference type="InterPro" id="IPR032466">
    <property type="entry name" value="Metal_Hydrolase"/>
</dbReference>
<dbReference type="GO" id="GO:0005737">
    <property type="term" value="C:cytoplasm"/>
    <property type="evidence" value="ECO:0007669"/>
    <property type="project" value="TreeGrafter"/>
</dbReference>
<evidence type="ECO:0000256" key="1">
    <source>
        <dbReference type="ARBA" id="ARBA00023239"/>
    </source>
</evidence>
<dbReference type="OrthoDB" id="34429at2157"/>
<dbReference type="Pfam" id="PF04909">
    <property type="entry name" value="Amidohydro_2"/>
    <property type="match status" value="1"/>
</dbReference>
<comment type="caution">
    <text evidence="3">The sequence shown here is derived from an EMBL/GenBank/DDBJ whole genome shotgun (WGS) entry which is preliminary data.</text>
</comment>
<dbReference type="GO" id="GO:0016831">
    <property type="term" value="F:carboxy-lyase activity"/>
    <property type="evidence" value="ECO:0007669"/>
    <property type="project" value="InterPro"/>
</dbReference>
<reference evidence="3 4" key="1">
    <citation type="submission" date="2017-09" db="EMBL/GenBank/DDBJ databases">
        <title>Genome sequences of Natrinema ejinorence JCM 13890T.</title>
        <authorList>
            <person name="Roh S.W."/>
            <person name="Kim Y.B."/>
            <person name="Kim J.Y."/>
        </authorList>
    </citation>
    <scope>NUCLEOTIDE SEQUENCE [LARGE SCALE GENOMIC DNA]</scope>
    <source>
        <strain evidence="3 4">JCM 13890</strain>
    </source>
</reference>
<dbReference type="EMBL" id="NXNI01000002">
    <property type="protein sequence ID" value="PCR88855.1"/>
    <property type="molecule type" value="Genomic_DNA"/>
</dbReference>
<dbReference type="PANTHER" id="PTHR21240">
    <property type="entry name" value="2-AMINO-3-CARBOXYLMUCONATE-6-SEMIALDEHYDE DECARBOXYLASE"/>
    <property type="match status" value="1"/>
</dbReference>
<protein>
    <recommendedName>
        <fullName evidence="2">Amidohydrolase-related domain-containing protein</fullName>
    </recommendedName>
</protein>
<keyword evidence="1" id="KW-0456">Lyase</keyword>
<gene>
    <name evidence="3" type="ORF">CP557_20455</name>
</gene>
<dbReference type="Proteomes" id="UP000219689">
    <property type="component" value="Unassembled WGS sequence"/>
</dbReference>
<accession>A0A2A5QQ00</accession>
<proteinExistence type="predicted"/>
<dbReference type="RefSeq" id="WP_097381872.1">
    <property type="nucleotide sequence ID" value="NZ_NXNI01000002.1"/>
</dbReference>
<sequence length="325" mass="35468">MIPPNTPDHHVIDFGAHIYPEEYLPGSDDNPDADLNELLGPIHHDPAVLLERMDAAGVDEAVLSQPYYMGDGDAELVAETNDALLSMIDAEDRFYGLAALPVAAGGETAAAELERCLEAGYHGGALETSTQGIELTDEEVEPVLEVADAYDAPLLVHPKIDDSIHPDTLDDTYRLNAVFGREVALSRGICKAIHTGLLDRYENLDLVFHHLGGNIAAMLGRVHLHHDIGRWPGQESIKSSAAFKRQLEERVYVDTSGFFGYHAPVRTALEEFPSTQLLFGTDIPYEPRTDDELEAFVATVEDVTSSTDATRVLGQNTLDLLANVD</sequence>
<dbReference type="AlphaFoldDB" id="A0A2A5QQ00"/>
<name>A0A2A5QQ00_9EURY</name>
<dbReference type="SUPFAM" id="SSF51556">
    <property type="entry name" value="Metallo-dependent hydrolases"/>
    <property type="match status" value="1"/>
</dbReference>
<dbReference type="GO" id="GO:0016787">
    <property type="term" value="F:hydrolase activity"/>
    <property type="evidence" value="ECO:0007669"/>
    <property type="project" value="InterPro"/>
</dbReference>
<feature type="domain" description="Amidohydrolase-related" evidence="2">
    <location>
        <begin position="41"/>
        <end position="320"/>
    </location>
</feature>
<dbReference type="Gene3D" id="3.20.20.140">
    <property type="entry name" value="Metal-dependent hydrolases"/>
    <property type="match status" value="1"/>
</dbReference>
<dbReference type="GO" id="GO:0019748">
    <property type="term" value="P:secondary metabolic process"/>
    <property type="evidence" value="ECO:0007669"/>
    <property type="project" value="TreeGrafter"/>
</dbReference>
<dbReference type="InterPro" id="IPR032465">
    <property type="entry name" value="ACMSD"/>
</dbReference>
<evidence type="ECO:0000259" key="2">
    <source>
        <dbReference type="Pfam" id="PF04909"/>
    </source>
</evidence>